<gene>
    <name evidence="1" type="ORF">SAMN06296058_0741</name>
</gene>
<dbReference type="AlphaFoldDB" id="A0A1T5JF19"/>
<evidence type="ECO:0000313" key="2">
    <source>
        <dbReference type="Proteomes" id="UP000190341"/>
    </source>
</evidence>
<organism evidence="1 2">
    <name type="scientific">Pseudoxanthomonas indica</name>
    <dbReference type="NCBI Taxonomy" id="428993"/>
    <lineage>
        <taxon>Bacteria</taxon>
        <taxon>Pseudomonadati</taxon>
        <taxon>Pseudomonadota</taxon>
        <taxon>Gammaproteobacteria</taxon>
        <taxon>Lysobacterales</taxon>
        <taxon>Lysobacteraceae</taxon>
        <taxon>Pseudoxanthomonas</taxon>
    </lineage>
</organism>
<sequence length="268" mass="28838">MTDVQIGGCAFKLASSALELVQGGHGEWGISDIAPGEPAEGLAPIWDKCLGLLFESGCVLFVDLGDGVWRIVANLDISAEAGQATLRNIRTALAYAFASTNCMRVVSNCPAGAVSSVAAVGLYPYAERRIVGADGKALTDVQVSANLDEWLELFGPRLFHVEACRFDNAPKAVRALTRWALRYGEDPMDVSDSGNGFGVDQMVADARERATSADFEWKEGTVQWLEHVPDCPWSERGICRCEPRVGFSNGAEVLYVHPSGAVEKRVVS</sequence>
<proteinExistence type="predicted"/>
<accession>A0A1T5JF19</accession>
<dbReference type="Proteomes" id="UP000190341">
    <property type="component" value="Unassembled WGS sequence"/>
</dbReference>
<dbReference type="RefSeq" id="WP_079723119.1">
    <property type="nucleotide sequence ID" value="NZ_BMCL01000003.1"/>
</dbReference>
<protein>
    <submittedName>
        <fullName evidence="1">Uncharacterized protein</fullName>
    </submittedName>
</protein>
<dbReference type="EMBL" id="FUZV01000001">
    <property type="protein sequence ID" value="SKC49832.1"/>
    <property type="molecule type" value="Genomic_DNA"/>
</dbReference>
<reference evidence="1 2" key="1">
    <citation type="submission" date="2017-02" db="EMBL/GenBank/DDBJ databases">
        <authorList>
            <person name="Peterson S.W."/>
        </authorList>
    </citation>
    <scope>NUCLEOTIDE SEQUENCE [LARGE SCALE GENOMIC DNA]</scope>
    <source>
        <strain evidence="1 2">P15</strain>
    </source>
</reference>
<evidence type="ECO:0000313" key="1">
    <source>
        <dbReference type="EMBL" id="SKC49832.1"/>
    </source>
</evidence>
<keyword evidence="2" id="KW-1185">Reference proteome</keyword>
<name>A0A1T5JF19_9GAMM</name>